<dbReference type="PANTHER" id="PTHR43611:SF3">
    <property type="entry name" value="FLAVIN MONONUCLEOTIDE HYDROLASE 1, CHLOROPLATIC"/>
    <property type="match status" value="1"/>
</dbReference>
<dbReference type="GO" id="GO:0016787">
    <property type="term" value="F:hydrolase activity"/>
    <property type="evidence" value="ECO:0007669"/>
    <property type="project" value="UniProtKB-KW"/>
</dbReference>
<dbReference type="NCBIfam" id="TIGR01509">
    <property type="entry name" value="HAD-SF-IA-v3"/>
    <property type="match status" value="1"/>
</dbReference>
<evidence type="ECO:0000313" key="2">
    <source>
        <dbReference type="Proteomes" id="UP000520767"/>
    </source>
</evidence>
<evidence type="ECO:0000313" key="1">
    <source>
        <dbReference type="EMBL" id="MBB4905665.1"/>
    </source>
</evidence>
<keyword evidence="2" id="KW-1185">Reference proteome</keyword>
<accession>A0A7W7Q297</accession>
<dbReference type="Proteomes" id="UP000520767">
    <property type="component" value="Unassembled WGS sequence"/>
</dbReference>
<dbReference type="RefSeq" id="WP_184809858.1">
    <property type="nucleotide sequence ID" value="NZ_JACHJQ010000002.1"/>
</dbReference>
<dbReference type="PANTHER" id="PTHR43611">
    <property type="entry name" value="ALPHA-D-GLUCOSE 1-PHOSPHATE PHOSPHATASE"/>
    <property type="match status" value="1"/>
</dbReference>
<proteinExistence type="predicted"/>
<dbReference type="PRINTS" id="PR00413">
    <property type="entry name" value="HADHALOGNASE"/>
</dbReference>
<dbReference type="EMBL" id="JACHJQ010000002">
    <property type="protein sequence ID" value="MBB4905665.1"/>
    <property type="molecule type" value="Genomic_DNA"/>
</dbReference>
<dbReference type="SUPFAM" id="SSF56784">
    <property type="entry name" value="HAD-like"/>
    <property type="match status" value="1"/>
</dbReference>
<comment type="caution">
    <text evidence="1">The sequence shown here is derived from an EMBL/GenBank/DDBJ whole genome shotgun (WGS) entry which is preliminary data.</text>
</comment>
<gene>
    <name evidence="1" type="ORF">FHR82_001882</name>
</gene>
<sequence length="225" mass="23592">MSERTAAAVTFDAILCDLDGVLRRWPALTDLERAHGVPDGALAAAAFAPHRLLPAITGQCTDDDWRAAVADDLRVHTDRAADLVAAWSAGAGAIDDDVAEVLADARAHGPVVLVTNATTRLESDVDALGLARHVDAIVSSARLGVAKPEPAIYLAAAVAAGVPPERCLFVDDSATNVAAARTLGMAGHHFTEVARFRALVASQRLPRRAVHRRGRRGTPPPGRST</sequence>
<name>A0A7W7Q297_9PSEU</name>
<protein>
    <submittedName>
        <fullName evidence="1">Putative hydrolase of the HAD superfamily</fullName>
    </submittedName>
</protein>
<keyword evidence="1" id="KW-0378">Hydrolase</keyword>
<organism evidence="1 2">
    <name type="scientific">Actinophytocola algeriensis</name>
    <dbReference type="NCBI Taxonomy" id="1768010"/>
    <lineage>
        <taxon>Bacteria</taxon>
        <taxon>Bacillati</taxon>
        <taxon>Actinomycetota</taxon>
        <taxon>Actinomycetes</taxon>
        <taxon>Pseudonocardiales</taxon>
        <taxon>Pseudonocardiaceae</taxon>
    </lineage>
</organism>
<dbReference type="AlphaFoldDB" id="A0A7W7Q297"/>
<dbReference type="Pfam" id="PF00702">
    <property type="entry name" value="Hydrolase"/>
    <property type="match status" value="1"/>
</dbReference>
<dbReference type="InterPro" id="IPR006439">
    <property type="entry name" value="HAD-SF_hydro_IA"/>
</dbReference>
<dbReference type="InterPro" id="IPR036412">
    <property type="entry name" value="HAD-like_sf"/>
</dbReference>
<dbReference type="NCBIfam" id="TIGR01549">
    <property type="entry name" value="HAD-SF-IA-v1"/>
    <property type="match status" value="1"/>
</dbReference>
<dbReference type="Gene3D" id="3.40.50.1000">
    <property type="entry name" value="HAD superfamily/HAD-like"/>
    <property type="match status" value="1"/>
</dbReference>
<dbReference type="InterPro" id="IPR023214">
    <property type="entry name" value="HAD_sf"/>
</dbReference>
<reference evidence="1 2" key="1">
    <citation type="submission" date="2020-08" db="EMBL/GenBank/DDBJ databases">
        <title>Genomic Encyclopedia of Type Strains, Phase III (KMG-III): the genomes of soil and plant-associated and newly described type strains.</title>
        <authorList>
            <person name="Whitman W."/>
        </authorList>
    </citation>
    <scope>NUCLEOTIDE SEQUENCE [LARGE SCALE GENOMIC DNA]</scope>
    <source>
        <strain evidence="1 2">CECT 8960</strain>
    </source>
</reference>